<dbReference type="PANTHER" id="PTHR35335">
    <property type="entry name" value="UPF0716 PROTEIN FXSA"/>
    <property type="match status" value="1"/>
</dbReference>
<reference evidence="4" key="1">
    <citation type="submission" date="2020-05" db="EMBL/GenBank/DDBJ databases">
        <authorList>
            <person name="Chiriac C."/>
            <person name="Salcher M."/>
            <person name="Ghai R."/>
            <person name="Kavagutti S V."/>
        </authorList>
    </citation>
    <scope>NUCLEOTIDE SEQUENCE</scope>
</reference>
<evidence type="ECO:0000313" key="5">
    <source>
        <dbReference type="EMBL" id="CAB4876744.1"/>
    </source>
</evidence>
<accession>A0A6J6T8V1</accession>
<dbReference type="EMBL" id="CAFBLR010000091">
    <property type="protein sequence ID" value="CAB4876744.1"/>
    <property type="molecule type" value="Genomic_DNA"/>
</dbReference>
<proteinExistence type="predicted"/>
<keyword evidence="2" id="KW-0472">Membrane</keyword>
<evidence type="ECO:0000313" key="4">
    <source>
        <dbReference type="EMBL" id="CAB4743325.1"/>
    </source>
</evidence>
<dbReference type="PANTHER" id="PTHR35335:SF1">
    <property type="entry name" value="UPF0716 PROTEIN FXSA"/>
    <property type="match status" value="1"/>
</dbReference>
<feature type="transmembrane region" description="Helical" evidence="2">
    <location>
        <begin position="27"/>
        <end position="47"/>
    </location>
</feature>
<keyword evidence="2" id="KW-0812">Transmembrane</keyword>
<evidence type="ECO:0000313" key="6">
    <source>
        <dbReference type="EMBL" id="CAB5056458.1"/>
    </source>
</evidence>
<dbReference type="EMBL" id="CAEZXX010000105">
    <property type="protein sequence ID" value="CAB4716892.1"/>
    <property type="molecule type" value="Genomic_DNA"/>
</dbReference>
<dbReference type="EMBL" id="CAFBQP010000015">
    <property type="protein sequence ID" value="CAB5056458.1"/>
    <property type="molecule type" value="Genomic_DNA"/>
</dbReference>
<evidence type="ECO:0000256" key="1">
    <source>
        <dbReference type="SAM" id="MobiDB-lite"/>
    </source>
</evidence>
<feature type="region of interest" description="Disordered" evidence="1">
    <location>
        <begin position="129"/>
        <end position="150"/>
    </location>
</feature>
<feature type="transmembrane region" description="Helical" evidence="2">
    <location>
        <begin position="94"/>
        <end position="112"/>
    </location>
</feature>
<protein>
    <submittedName>
        <fullName evidence="4">Unannotated protein</fullName>
    </submittedName>
</protein>
<dbReference type="GO" id="GO:0016020">
    <property type="term" value="C:membrane"/>
    <property type="evidence" value="ECO:0007669"/>
    <property type="project" value="InterPro"/>
</dbReference>
<dbReference type="InterPro" id="IPR007313">
    <property type="entry name" value="FxsA"/>
</dbReference>
<evidence type="ECO:0000313" key="3">
    <source>
        <dbReference type="EMBL" id="CAB4716892.1"/>
    </source>
</evidence>
<organism evidence="4">
    <name type="scientific">freshwater metagenome</name>
    <dbReference type="NCBI Taxonomy" id="449393"/>
    <lineage>
        <taxon>unclassified sequences</taxon>
        <taxon>metagenomes</taxon>
        <taxon>ecological metagenomes</taxon>
    </lineage>
</organism>
<evidence type="ECO:0000256" key="2">
    <source>
        <dbReference type="SAM" id="Phobius"/>
    </source>
</evidence>
<keyword evidence="2" id="KW-1133">Transmembrane helix</keyword>
<dbReference type="EMBL" id="CAEZYY010000004">
    <property type="protein sequence ID" value="CAB4743325.1"/>
    <property type="molecule type" value="Genomic_DNA"/>
</dbReference>
<name>A0A6J6T8V1_9ZZZZ</name>
<dbReference type="Pfam" id="PF04186">
    <property type="entry name" value="FxsA"/>
    <property type="match status" value="1"/>
</dbReference>
<feature type="transmembrane region" description="Helical" evidence="2">
    <location>
        <begin position="68"/>
        <end position="88"/>
    </location>
</feature>
<dbReference type="AlphaFoldDB" id="A0A6J6T8V1"/>
<dbReference type="NCBIfam" id="NF008528">
    <property type="entry name" value="PRK11463.1-2"/>
    <property type="match status" value="1"/>
</dbReference>
<sequence length="150" mass="16190">MGLVVLLLIIGVPIAELYVFVQMSHAVGFFASLAVLAAVSVVGGWIVRRQGLRVWRRFNEQVRQGSVPSNEIVDGALLLLAGALLLTPGFITDALGILLLLPPVRLAVRAFVNRRARRRRIATATYSGPLPRSGPFSPHGVIDVGSDDRD</sequence>
<gene>
    <name evidence="3" type="ORF">UFOPK2602_01473</name>
    <name evidence="4" type="ORF">UFOPK2806_00542</name>
    <name evidence="5" type="ORF">UFOPK3417_01041</name>
    <name evidence="6" type="ORF">UFOPK4306_00566</name>
</gene>